<feature type="domain" description="Glutamyl/glutaminyl-tRNA synthetase class Ib catalytic" evidence="8">
    <location>
        <begin position="8"/>
        <end position="254"/>
    </location>
</feature>
<dbReference type="Pfam" id="PF00749">
    <property type="entry name" value="tRNA-synt_1c"/>
    <property type="match status" value="1"/>
</dbReference>
<dbReference type="InterPro" id="IPR020058">
    <property type="entry name" value="Glu/Gln-tRNA-synth_Ib_cat-dom"/>
</dbReference>
<evidence type="ECO:0000256" key="4">
    <source>
        <dbReference type="ARBA" id="ARBA00022833"/>
    </source>
</evidence>
<proteinExistence type="inferred from homology"/>
<evidence type="ECO:0000256" key="2">
    <source>
        <dbReference type="ARBA" id="ARBA00022723"/>
    </source>
</evidence>
<evidence type="ECO:0000259" key="8">
    <source>
        <dbReference type="Pfam" id="PF00749"/>
    </source>
</evidence>
<dbReference type="GO" id="GO:0005524">
    <property type="term" value="F:ATP binding"/>
    <property type="evidence" value="ECO:0007669"/>
    <property type="project" value="UniProtKB-KW"/>
</dbReference>
<organism evidence="9 10">
    <name type="scientific">Winkia neuii subsp. anitrata</name>
    <dbReference type="NCBI Taxonomy" id="29318"/>
    <lineage>
        <taxon>Bacteria</taxon>
        <taxon>Bacillati</taxon>
        <taxon>Actinomycetota</taxon>
        <taxon>Actinomycetes</taxon>
        <taxon>Actinomycetales</taxon>
        <taxon>Actinomycetaceae</taxon>
        <taxon>Winkia</taxon>
    </lineage>
</organism>
<reference evidence="9" key="1">
    <citation type="submission" date="2023-01" db="EMBL/GenBank/DDBJ databases">
        <title>Comparative Genomic Analysis of the Clinically-Derived Winkia Strain NY0527 Provides Evidence into the Taxonomic Reassignment of Winkia neuii and Characterizes Their Virulence Traits.</title>
        <authorList>
            <person name="Cai X."/>
            <person name="Peng Y."/>
            <person name="Li M."/>
            <person name="Qiu Y."/>
            <person name="Wang Y."/>
            <person name="Xu L."/>
            <person name="Hou Q."/>
        </authorList>
    </citation>
    <scope>NUCLEOTIDE SEQUENCE</scope>
    <source>
        <strain evidence="9">NY0527</strain>
    </source>
</reference>
<evidence type="ECO:0000256" key="6">
    <source>
        <dbReference type="ARBA" id="ARBA00023146"/>
    </source>
</evidence>
<dbReference type="InterPro" id="IPR049940">
    <property type="entry name" value="GluQ/Sye"/>
</dbReference>
<dbReference type="NCBIfam" id="NF004315">
    <property type="entry name" value="PRK05710.1-4"/>
    <property type="match status" value="1"/>
</dbReference>
<keyword evidence="7" id="KW-0648">Protein biosynthesis</keyword>
<keyword evidence="6 7" id="KW-0030">Aminoacyl-tRNA synthetase</keyword>
<dbReference type="InterPro" id="IPR014729">
    <property type="entry name" value="Rossmann-like_a/b/a_fold"/>
</dbReference>
<dbReference type="EC" id="6.1.1.-" evidence="9"/>
<protein>
    <submittedName>
        <fullName evidence="9">tRNA glutamyl-Q(34) synthetase GluQRS</fullName>
        <ecNumber evidence="9">6.1.1.-</ecNumber>
    </submittedName>
</protein>
<dbReference type="GO" id="GO:0005829">
    <property type="term" value="C:cytosol"/>
    <property type="evidence" value="ECO:0007669"/>
    <property type="project" value="TreeGrafter"/>
</dbReference>
<keyword evidence="1 7" id="KW-0436">Ligase</keyword>
<evidence type="ECO:0000256" key="3">
    <source>
        <dbReference type="ARBA" id="ARBA00022741"/>
    </source>
</evidence>
<evidence type="ECO:0000256" key="1">
    <source>
        <dbReference type="ARBA" id="ARBA00022598"/>
    </source>
</evidence>
<evidence type="ECO:0000256" key="7">
    <source>
        <dbReference type="RuleBase" id="RU363037"/>
    </source>
</evidence>
<dbReference type="RefSeq" id="WP_081499182.1">
    <property type="nucleotide sequence ID" value="NZ_CP116394.1"/>
</dbReference>
<dbReference type="InterPro" id="IPR001412">
    <property type="entry name" value="aa-tRNA-synth_I_CS"/>
</dbReference>
<dbReference type="Gene3D" id="3.40.50.620">
    <property type="entry name" value="HUPs"/>
    <property type="match status" value="1"/>
</dbReference>
<dbReference type="InterPro" id="IPR000924">
    <property type="entry name" value="Glu/Gln-tRNA-synth"/>
</dbReference>
<dbReference type="KEGG" id="wne:PIG85_01105"/>
<keyword evidence="3 7" id="KW-0547">Nucleotide-binding</keyword>
<accession>A0AB38XPM4</accession>
<comment type="similarity">
    <text evidence="7">Belongs to the class-I aminoacyl-tRNA synthetase family.</text>
</comment>
<dbReference type="SUPFAM" id="SSF52374">
    <property type="entry name" value="Nucleotidylyl transferase"/>
    <property type="match status" value="1"/>
</dbReference>
<evidence type="ECO:0000313" key="9">
    <source>
        <dbReference type="EMBL" id="WCE46271.1"/>
    </source>
</evidence>
<dbReference type="PRINTS" id="PR00987">
    <property type="entry name" value="TRNASYNTHGLU"/>
</dbReference>
<keyword evidence="4" id="KW-0862">Zinc</keyword>
<dbReference type="Proteomes" id="UP001211044">
    <property type="component" value="Chromosome"/>
</dbReference>
<dbReference type="EMBL" id="CP116394">
    <property type="protein sequence ID" value="WCE46271.1"/>
    <property type="molecule type" value="Genomic_DNA"/>
</dbReference>
<dbReference type="PROSITE" id="PS00178">
    <property type="entry name" value="AA_TRNA_LIGASE_I"/>
    <property type="match status" value="1"/>
</dbReference>
<evidence type="ECO:0000256" key="5">
    <source>
        <dbReference type="ARBA" id="ARBA00022840"/>
    </source>
</evidence>
<keyword evidence="5 7" id="KW-0067">ATP-binding</keyword>
<dbReference type="GO" id="GO:0006424">
    <property type="term" value="P:glutamyl-tRNA aminoacylation"/>
    <property type="evidence" value="ECO:0007669"/>
    <property type="project" value="TreeGrafter"/>
</dbReference>
<keyword evidence="2" id="KW-0479">Metal-binding</keyword>
<gene>
    <name evidence="9" type="primary">gluQRS</name>
    <name evidence="9" type="ORF">PIG85_01105</name>
</gene>
<evidence type="ECO:0000313" key="10">
    <source>
        <dbReference type="Proteomes" id="UP001211044"/>
    </source>
</evidence>
<dbReference type="GO" id="GO:0004818">
    <property type="term" value="F:glutamate-tRNA ligase activity"/>
    <property type="evidence" value="ECO:0007669"/>
    <property type="project" value="TreeGrafter"/>
</dbReference>
<sequence>MNKKSAGRYAPSPSGDLHVGNLRTALLAWVGARGTGRRFVMRVEDIDAARSSHASGERQLEDLAALGLDWDELYWQSEAPTRHQQALERLLAGGHVFECYCSRREIREAASAPHVPPGFYPGTCLHLTEGERQTARERLAAAGRAPALRLRGGETWRVHDLYAGDVEGTVDHLVLRRGDGQLAYNLVCVVDDGDEGVDQVVRGADLLSAAPAQAYLAHLLGLPKVVEYAHVPLVLGPSGARLAKRDGAVTLRQLREGGMSVGDVVGMIAASLGFEGVDSASGLLEEMAASPGKHPLAGIGEREWTFHPHQCSQAD</sequence>
<name>A0AB38XPM4_9ACTO</name>
<dbReference type="AlphaFoldDB" id="A0AB38XPM4"/>
<dbReference type="PANTHER" id="PTHR43311">
    <property type="entry name" value="GLUTAMATE--TRNA LIGASE"/>
    <property type="match status" value="1"/>
</dbReference>
<dbReference type="PANTHER" id="PTHR43311:SF1">
    <property type="entry name" value="GLUTAMYL-Q TRNA(ASP) SYNTHETASE"/>
    <property type="match status" value="1"/>
</dbReference>